<dbReference type="InterPro" id="IPR010982">
    <property type="entry name" value="Lambda_DNA-bd_dom_sf"/>
</dbReference>
<dbReference type="PROSITE" id="PS50932">
    <property type="entry name" value="HTH_LACI_2"/>
    <property type="match status" value="1"/>
</dbReference>
<keyword evidence="6" id="KW-1185">Reference proteome</keyword>
<feature type="domain" description="HTH lacI-type" evidence="4">
    <location>
        <begin position="4"/>
        <end position="57"/>
    </location>
</feature>
<dbReference type="Pfam" id="PF13377">
    <property type="entry name" value="Peripla_BP_3"/>
    <property type="match status" value="1"/>
</dbReference>
<dbReference type="InterPro" id="IPR028082">
    <property type="entry name" value="Peripla_BP_I"/>
</dbReference>
<dbReference type="PANTHER" id="PTHR30146">
    <property type="entry name" value="LACI-RELATED TRANSCRIPTIONAL REPRESSOR"/>
    <property type="match status" value="1"/>
</dbReference>
<evidence type="ECO:0000256" key="2">
    <source>
        <dbReference type="ARBA" id="ARBA00023125"/>
    </source>
</evidence>
<keyword evidence="2" id="KW-0238">DNA-binding</keyword>
<dbReference type="InterPro" id="IPR046335">
    <property type="entry name" value="LacI/GalR-like_sensor"/>
</dbReference>
<dbReference type="SUPFAM" id="SSF53822">
    <property type="entry name" value="Periplasmic binding protein-like I"/>
    <property type="match status" value="1"/>
</dbReference>
<accession>A0A261FW40</accession>
<dbReference type="SMART" id="SM00354">
    <property type="entry name" value="HTH_LACI"/>
    <property type="match status" value="1"/>
</dbReference>
<dbReference type="PROSITE" id="PS00356">
    <property type="entry name" value="HTH_LACI_1"/>
    <property type="match status" value="1"/>
</dbReference>
<dbReference type="RefSeq" id="WP_072725534.1">
    <property type="nucleotide sequence ID" value="NZ_BDIS01000015.1"/>
</dbReference>
<evidence type="ECO:0000313" key="6">
    <source>
        <dbReference type="Proteomes" id="UP000216352"/>
    </source>
</evidence>
<keyword evidence="1" id="KW-0805">Transcription regulation</keyword>
<reference evidence="5 6" key="1">
    <citation type="journal article" date="2017" name="BMC Genomics">
        <title>Comparative genomic and phylogenomic analyses of the Bifidobacteriaceae family.</title>
        <authorList>
            <person name="Lugli G.A."/>
            <person name="Milani C."/>
            <person name="Turroni F."/>
            <person name="Duranti S."/>
            <person name="Mancabelli L."/>
            <person name="Mangifesta M."/>
            <person name="Ferrario C."/>
            <person name="Modesto M."/>
            <person name="Mattarelli P."/>
            <person name="Jiri K."/>
            <person name="van Sinderen D."/>
            <person name="Ventura M."/>
        </authorList>
    </citation>
    <scope>NUCLEOTIDE SEQUENCE [LARGE SCALE GENOMIC DNA]</scope>
    <source>
        <strain evidence="5 6">DSM 28807</strain>
    </source>
</reference>
<dbReference type="CDD" id="cd06267">
    <property type="entry name" value="PBP1_LacI_sugar_binding-like"/>
    <property type="match status" value="1"/>
</dbReference>
<dbReference type="PANTHER" id="PTHR30146:SF153">
    <property type="entry name" value="LACTOSE OPERON REPRESSOR"/>
    <property type="match status" value="1"/>
</dbReference>
<dbReference type="EMBL" id="MWWX01000001">
    <property type="protein sequence ID" value="OZG63414.1"/>
    <property type="molecule type" value="Genomic_DNA"/>
</dbReference>
<protein>
    <submittedName>
        <fullName evidence="5">Transcriptional regulator, LacI family</fullName>
    </submittedName>
</protein>
<dbReference type="Pfam" id="PF00356">
    <property type="entry name" value="LacI"/>
    <property type="match status" value="1"/>
</dbReference>
<dbReference type="GO" id="GO:0000976">
    <property type="term" value="F:transcription cis-regulatory region binding"/>
    <property type="evidence" value="ECO:0007669"/>
    <property type="project" value="TreeGrafter"/>
</dbReference>
<dbReference type="AlphaFoldDB" id="A0A261FW40"/>
<comment type="caution">
    <text evidence="5">The sequence shown here is derived from an EMBL/GenBank/DDBJ whole genome shotgun (WGS) entry which is preliminary data.</text>
</comment>
<gene>
    <name evidence="5" type="ORF">BLEM_0117</name>
</gene>
<dbReference type="Proteomes" id="UP000216352">
    <property type="component" value="Unassembled WGS sequence"/>
</dbReference>
<sequence length="334" mass="35947">MSDATIQDVAQAAGVSAATVSRALNNGSVKQATRDRVRKAADRLGYKPNAAARDLIAGKSGKGNIAVFVTDVGNFYFTDLFKGLFAQAQSLGYRLFVADLELTNDVERTVGDVVSSCEGQVVVSPRISDTLIRRLFPQRNTVLANRQIEGYTDVCIDDRSGIMQAVRHLASLGHKRIAYISGLSHSWSNRARIDAVSRGCEEFGVECVAIGPFEPTYGGGVNAGDALMLEEGVTAVIAFNDLVASGVVSRLVERGLSIPEDISVMGIDDSVLSRASRPQMTTIDVRQERMGSQAVRLLAELLDAEREGVEFEPVSHMIPEILITRDSTAAARIS</sequence>
<dbReference type="GO" id="GO:0003700">
    <property type="term" value="F:DNA-binding transcription factor activity"/>
    <property type="evidence" value="ECO:0007669"/>
    <property type="project" value="TreeGrafter"/>
</dbReference>
<dbReference type="SUPFAM" id="SSF47413">
    <property type="entry name" value="lambda repressor-like DNA-binding domains"/>
    <property type="match status" value="1"/>
</dbReference>
<evidence type="ECO:0000256" key="1">
    <source>
        <dbReference type="ARBA" id="ARBA00023015"/>
    </source>
</evidence>
<dbReference type="STRING" id="1603886.GCA_001895165_01216"/>
<evidence type="ECO:0000256" key="3">
    <source>
        <dbReference type="ARBA" id="ARBA00023163"/>
    </source>
</evidence>
<dbReference type="PRINTS" id="PR00036">
    <property type="entry name" value="HTHLACI"/>
</dbReference>
<evidence type="ECO:0000313" key="5">
    <source>
        <dbReference type="EMBL" id="OZG63414.1"/>
    </source>
</evidence>
<dbReference type="OrthoDB" id="3258243at2"/>
<dbReference type="Gene3D" id="1.10.260.40">
    <property type="entry name" value="lambda repressor-like DNA-binding domains"/>
    <property type="match status" value="1"/>
</dbReference>
<dbReference type="Gene3D" id="3.40.50.2300">
    <property type="match status" value="2"/>
</dbReference>
<evidence type="ECO:0000259" key="4">
    <source>
        <dbReference type="PROSITE" id="PS50932"/>
    </source>
</evidence>
<dbReference type="InterPro" id="IPR000843">
    <property type="entry name" value="HTH_LacI"/>
</dbReference>
<proteinExistence type="predicted"/>
<keyword evidence="3" id="KW-0804">Transcription</keyword>
<dbReference type="CDD" id="cd01392">
    <property type="entry name" value="HTH_LacI"/>
    <property type="match status" value="1"/>
</dbReference>
<organism evidence="5 6">
    <name type="scientific">Bifidobacterium lemurum</name>
    <dbReference type="NCBI Taxonomy" id="1603886"/>
    <lineage>
        <taxon>Bacteria</taxon>
        <taxon>Bacillati</taxon>
        <taxon>Actinomycetota</taxon>
        <taxon>Actinomycetes</taxon>
        <taxon>Bifidobacteriales</taxon>
        <taxon>Bifidobacteriaceae</taxon>
        <taxon>Bifidobacterium</taxon>
    </lineage>
</organism>
<name>A0A261FW40_9BIFI</name>